<proteinExistence type="predicted"/>
<dbReference type="EMBL" id="JBDPZD010000001">
    <property type="protein sequence ID" value="MEO3690968.1"/>
    <property type="molecule type" value="Genomic_DNA"/>
</dbReference>
<keyword evidence="1" id="KW-0732">Signal</keyword>
<comment type="caution">
    <text evidence="2">The sequence shown here is derived from an EMBL/GenBank/DDBJ whole genome shotgun (WGS) entry which is preliminary data.</text>
</comment>
<protein>
    <submittedName>
        <fullName evidence="2">Uncharacterized protein</fullName>
    </submittedName>
</protein>
<evidence type="ECO:0000313" key="2">
    <source>
        <dbReference type="EMBL" id="MEO3690968.1"/>
    </source>
</evidence>
<feature type="signal peptide" evidence="1">
    <location>
        <begin position="1"/>
        <end position="28"/>
    </location>
</feature>
<feature type="chain" id="PRO_5045649586" evidence="1">
    <location>
        <begin position="29"/>
        <end position="354"/>
    </location>
</feature>
<sequence>MPTALKGHPARQLLLGLCCALATATAFAKPPEPVTVDAQFDPAAQAVKLVKAGDDAALKAAMGLKRVAITQFAIDFITQDTVSAQTSGFASAGRVSVTGHYQLVGLSEPDFQATADNAYAMLVQQLQAQGLQVLTPAELAAAPTWQRLVAAGDALPRRSGSSITVGPAGMSLYGAQKARLAPSGNGVTGALAVFGGVTSAIGSAVDYQTLQQELGGAVMLEVSMRLHFAQLSNENRGFFGRMSDTAKVSAKVHPIVSRAEMTVLNAGRMDAMSVQPALMLAPEAFSEVRKAAATTGDVAGTIAVGLLRAAIGSKDSHSSEKFEVVTEPQRYREHVGTGLAQAHALLIARMVNAR</sequence>
<dbReference type="RefSeq" id="WP_347703782.1">
    <property type="nucleotide sequence ID" value="NZ_JBDPZD010000001.1"/>
</dbReference>
<organism evidence="2 3">
    <name type="scientific">Roseateles paludis</name>
    <dbReference type="NCBI Taxonomy" id="3145238"/>
    <lineage>
        <taxon>Bacteria</taxon>
        <taxon>Pseudomonadati</taxon>
        <taxon>Pseudomonadota</taxon>
        <taxon>Betaproteobacteria</taxon>
        <taxon>Burkholderiales</taxon>
        <taxon>Sphaerotilaceae</taxon>
        <taxon>Roseateles</taxon>
    </lineage>
</organism>
<name>A0ABV0FYG2_9BURK</name>
<dbReference type="Proteomes" id="UP001495147">
    <property type="component" value="Unassembled WGS sequence"/>
</dbReference>
<reference evidence="2 3" key="1">
    <citation type="submission" date="2024-05" db="EMBL/GenBank/DDBJ databases">
        <title>Roseateles sp. DJS-2-20 16S ribosomal RNA gene Genome sequencing and assembly.</title>
        <authorList>
            <person name="Woo H."/>
        </authorList>
    </citation>
    <scope>NUCLEOTIDE SEQUENCE [LARGE SCALE GENOMIC DNA]</scope>
    <source>
        <strain evidence="2 3">DJS-2-20</strain>
    </source>
</reference>
<evidence type="ECO:0000256" key="1">
    <source>
        <dbReference type="SAM" id="SignalP"/>
    </source>
</evidence>
<keyword evidence="3" id="KW-1185">Reference proteome</keyword>
<gene>
    <name evidence="2" type="ORF">ABDJ85_05755</name>
</gene>
<evidence type="ECO:0000313" key="3">
    <source>
        <dbReference type="Proteomes" id="UP001495147"/>
    </source>
</evidence>
<accession>A0ABV0FYG2</accession>